<dbReference type="AlphaFoldDB" id="A0A7S1TK69"/>
<dbReference type="InterPro" id="IPR011053">
    <property type="entry name" value="Single_hybrid_motif"/>
</dbReference>
<protein>
    <recommendedName>
        <fullName evidence="3">Dihydrolipoamide acetyltransferase component of pyruvate dehydrogenase complex</fullName>
        <ecNumber evidence="3">2.3.1.-</ecNumber>
    </recommendedName>
</protein>
<dbReference type="InterPro" id="IPR001078">
    <property type="entry name" value="2-oxoacid_DH_actylTfrase"/>
</dbReference>
<dbReference type="FunFam" id="3.30.559.10:FF:000003">
    <property type="entry name" value="Acetyltransferase component of pyruvate dehydrogenase complex"/>
    <property type="match status" value="1"/>
</dbReference>
<dbReference type="Gene3D" id="3.30.559.10">
    <property type="entry name" value="Chloramphenicol acetyltransferase-like domain"/>
    <property type="match status" value="1"/>
</dbReference>
<dbReference type="GO" id="GO:0016746">
    <property type="term" value="F:acyltransferase activity"/>
    <property type="evidence" value="ECO:0007669"/>
    <property type="project" value="UniProtKB-KW"/>
</dbReference>
<dbReference type="InterPro" id="IPR045257">
    <property type="entry name" value="E2/Pdx1"/>
</dbReference>
<dbReference type="PANTHER" id="PTHR23151">
    <property type="entry name" value="DIHYDROLIPOAMIDE ACETYL/SUCCINYL-TRANSFERASE-RELATED"/>
    <property type="match status" value="1"/>
</dbReference>
<feature type="compositionally biased region" description="Basic and acidic residues" evidence="4">
    <location>
        <begin position="148"/>
        <end position="158"/>
    </location>
</feature>
<dbReference type="EC" id="2.3.1.-" evidence="3"/>
<evidence type="ECO:0000259" key="5">
    <source>
        <dbReference type="PROSITE" id="PS50968"/>
    </source>
</evidence>
<evidence type="ECO:0000256" key="2">
    <source>
        <dbReference type="ARBA" id="ARBA00022823"/>
    </source>
</evidence>
<evidence type="ECO:0000256" key="4">
    <source>
        <dbReference type="SAM" id="MobiDB-lite"/>
    </source>
</evidence>
<sequence>MRAAIARSQISLLFAPRWHGFCRTDGVRRCGPTMWRGCELRRWRSSSSDLPEHRLLEMPKLSPTMTHGSIAQWMKKAGDEVTQGEQLAEIETDKASMSLDADDDFFLAKILKEDGAQDVPLGTPIAVVVTEQEHIGAFENYSPPSAEDTSKPQQDEQKPSASEEAPASNVAPKEARLPPSSDASSAPPKAAPPPKAKEEKTAAPPSASTAAYEDIAATKFQKVSAVRLLEAKQTIPHFYLHGECVIDKLLELRKEFNAKEQLKAEQTGTSAAKLSVNDFVIKASAAAMRDVPEVNSQWLGDRVRQFRRVDVSVAVMTPVGLITPIVFGADALRLSEISREVKSLAKLAKESKLRPEQFMGGTFTVSNLGMFGIRRFTAVVNPPQAAILAVGGSSKEILSVVDADFGSGQMQPAAVRVGNVLRVAISCDHRVVDGAVAARWMDAFQNYMTDPMSILL</sequence>
<evidence type="ECO:0000313" key="6">
    <source>
        <dbReference type="EMBL" id="CAD9239124.1"/>
    </source>
</evidence>
<dbReference type="PANTHER" id="PTHR23151:SF90">
    <property type="entry name" value="DIHYDROLIPOYLLYSINE-RESIDUE ACETYLTRANSFERASE COMPONENT OF PYRUVATE DEHYDROGENASE COMPLEX, MITOCHONDRIAL-RELATED"/>
    <property type="match status" value="1"/>
</dbReference>
<dbReference type="SUPFAM" id="SSF52777">
    <property type="entry name" value="CoA-dependent acyltransferases"/>
    <property type="match status" value="1"/>
</dbReference>
<keyword evidence="3" id="KW-0808">Transferase</keyword>
<gene>
    <name evidence="6" type="ORF">EAUS1353_LOCUS860</name>
</gene>
<comment type="similarity">
    <text evidence="1 3">Belongs to the 2-oxoacid dehydrogenase family.</text>
</comment>
<dbReference type="SUPFAM" id="SSF51230">
    <property type="entry name" value="Single hybrid motif"/>
    <property type="match status" value="1"/>
</dbReference>
<dbReference type="Gene3D" id="2.40.50.100">
    <property type="match status" value="1"/>
</dbReference>
<keyword evidence="2 3" id="KW-0450">Lipoyl</keyword>
<accession>A0A7S1TK69</accession>
<keyword evidence="3" id="KW-0012">Acyltransferase</keyword>
<proteinExistence type="inferred from homology"/>
<dbReference type="GO" id="GO:0045254">
    <property type="term" value="C:pyruvate dehydrogenase complex"/>
    <property type="evidence" value="ECO:0007669"/>
    <property type="project" value="InterPro"/>
</dbReference>
<evidence type="ECO:0000256" key="1">
    <source>
        <dbReference type="ARBA" id="ARBA00007317"/>
    </source>
</evidence>
<name>A0A7S1TK69_9RHOD</name>
<dbReference type="Pfam" id="PF00364">
    <property type="entry name" value="Biotin_lipoyl"/>
    <property type="match status" value="1"/>
</dbReference>
<comment type="cofactor">
    <cofactor evidence="3">
        <name>(R)-lipoate</name>
        <dbReference type="ChEBI" id="CHEBI:83088"/>
    </cofactor>
</comment>
<organism evidence="6">
    <name type="scientific">Erythrolobus australicus</name>
    <dbReference type="NCBI Taxonomy" id="1077150"/>
    <lineage>
        <taxon>Eukaryota</taxon>
        <taxon>Rhodophyta</taxon>
        <taxon>Bangiophyceae</taxon>
        <taxon>Porphyridiales</taxon>
        <taxon>Porphyridiaceae</taxon>
        <taxon>Erythrolobus</taxon>
    </lineage>
</organism>
<dbReference type="EMBL" id="HBGI01001323">
    <property type="protein sequence ID" value="CAD9239124.1"/>
    <property type="molecule type" value="Transcribed_RNA"/>
</dbReference>
<feature type="region of interest" description="Disordered" evidence="4">
    <location>
        <begin position="139"/>
        <end position="208"/>
    </location>
</feature>
<dbReference type="InterPro" id="IPR023213">
    <property type="entry name" value="CAT-like_dom_sf"/>
</dbReference>
<reference evidence="6" key="1">
    <citation type="submission" date="2021-01" db="EMBL/GenBank/DDBJ databases">
        <authorList>
            <person name="Corre E."/>
            <person name="Pelletier E."/>
            <person name="Niang G."/>
            <person name="Scheremetjew M."/>
            <person name="Finn R."/>
            <person name="Kale V."/>
            <person name="Holt S."/>
            <person name="Cochrane G."/>
            <person name="Meng A."/>
            <person name="Brown T."/>
            <person name="Cohen L."/>
        </authorList>
    </citation>
    <scope>NUCLEOTIDE SEQUENCE</scope>
    <source>
        <strain evidence="6">CCMP3124</strain>
    </source>
</reference>
<dbReference type="FunFam" id="2.40.50.100:FF:000010">
    <property type="entry name" value="Acetyltransferase component of pyruvate dehydrogenase complex"/>
    <property type="match status" value="1"/>
</dbReference>
<feature type="domain" description="Lipoyl-binding" evidence="5">
    <location>
        <begin position="53"/>
        <end position="129"/>
    </location>
</feature>
<dbReference type="GO" id="GO:0006086">
    <property type="term" value="P:pyruvate decarboxylation to acetyl-CoA"/>
    <property type="evidence" value="ECO:0007669"/>
    <property type="project" value="InterPro"/>
</dbReference>
<dbReference type="InterPro" id="IPR000089">
    <property type="entry name" value="Biotin_lipoyl"/>
</dbReference>
<evidence type="ECO:0000256" key="3">
    <source>
        <dbReference type="RuleBase" id="RU003423"/>
    </source>
</evidence>
<dbReference type="PROSITE" id="PS50968">
    <property type="entry name" value="BIOTINYL_LIPOYL"/>
    <property type="match status" value="1"/>
</dbReference>
<dbReference type="Pfam" id="PF00198">
    <property type="entry name" value="2-oxoacid_dh"/>
    <property type="match status" value="1"/>
</dbReference>
<dbReference type="CDD" id="cd06849">
    <property type="entry name" value="lipoyl_domain"/>
    <property type="match status" value="1"/>
</dbReference>
<feature type="compositionally biased region" description="Low complexity" evidence="4">
    <location>
        <begin position="178"/>
        <end position="188"/>
    </location>
</feature>